<keyword evidence="2" id="KW-1185">Reference proteome</keyword>
<dbReference type="EMBL" id="JBBMFS010000004">
    <property type="protein sequence ID" value="MEQ2554640.1"/>
    <property type="molecule type" value="Genomic_DNA"/>
</dbReference>
<organism evidence="1 2">
    <name type="scientific">Lachnospira intestinalis</name>
    <dbReference type="NCBI Taxonomy" id="3133158"/>
    <lineage>
        <taxon>Bacteria</taxon>
        <taxon>Bacillati</taxon>
        <taxon>Bacillota</taxon>
        <taxon>Clostridia</taxon>
        <taxon>Lachnospirales</taxon>
        <taxon>Lachnospiraceae</taxon>
        <taxon>Lachnospira</taxon>
    </lineage>
</organism>
<accession>A0ABV1H4K5</accession>
<dbReference type="Proteomes" id="UP001546774">
    <property type="component" value="Unassembled WGS sequence"/>
</dbReference>
<sequence>MEKILLFGTKPADTLLVKKLADNMRIAVQEVPVSLYDCTIEQLLAVKGAGIIGGTQSKAQDFTGGTQNEVQNFAVGAVQAELKSEPGMLLFCDVTEKHLDKFLFELRNKQSSIDYKAVLTPTNRTWNVRRLSAHMAMERMSHERGK</sequence>
<evidence type="ECO:0000313" key="1">
    <source>
        <dbReference type="EMBL" id="MEQ2554640.1"/>
    </source>
</evidence>
<protein>
    <submittedName>
        <fullName evidence="1">DUF3783 domain-containing protein</fullName>
    </submittedName>
</protein>
<proteinExistence type="predicted"/>
<reference evidence="1" key="1">
    <citation type="submission" date="2024-03" db="EMBL/GenBank/DDBJ databases">
        <title>Human intestinal bacterial collection.</title>
        <authorList>
            <person name="Pauvert C."/>
            <person name="Hitch T.C.A."/>
            <person name="Clavel T."/>
        </authorList>
    </citation>
    <scope>NUCLEOTIDE SEQUENCE [LARGE SCALE GENOMIC DNA]</scope>
    <source>
        <strain evidence="1">CLA-AA-H89B</strain>
    </source>
</reference>
<comment type="caution">
    <text evidence="1">The sequence shown here is derived from an EMBL/GenBank/DDBJ whole genome shotgun (WGS) entry which is preliminary data.</text>
</comment>
<gene>
    <name evidence="1" type="ORF">WMO37_06340</name>
</gene>
<dbReference type="Pfam" id="PF12646">
    <property type="entry name" value="DUF3783"/>
    <property type="match status" value="1"/>
</dbReference>
<evidence type="ECO:0000313" key="2">
    <source>
        <dbReference type="Proteomes" id="UP001546774"/>
    </source>
</evidence>
<name>A0ABV1H4K5_9FIRM</name>
<dbReference type="InterPro" id="IPR016621">
    <property type="entry name" value="UCP014543"/>
</dbReference>